<name>A0A8J8NX67_HALGN</name>
<accession>A0A8J8NX67</accession>
<reference evidence="2" key="1">
    <citation type="submission" date="2019-06" db="EMBL/GenBank/DDBJ databases">
        <authorList>
            <person name="Zheng W."/>
        </authorList>
    </citation>
    <scope>NUCLEOTIDE SEQUENCE</scope>
    <source>
        <strain evidence="2">QDHG01</strain>
    </source>
</reference>
<comment type="caution">
    <text evidence="2">The sequence shown here is derived from an EMBL/GenBank/DDBJ whole genome shotgun (WGS) entry which is preliminary data.</text>
</comment>
<dbReference type="PANTHER" id="PTHR13384">
    <property type="entry name" value="G PATCH DOMAIN-CONTAINING PROTEIN 1"/>
    <property type="match status" value="1"/>
</dbReference>
<dbReference type="PANTHER" id="PTHR13384:SF19">
    <property type="entry name" value="G PATCH DOMAIN-CONTAINING PROTEIN 1"/>
    <property type="match status" value="1"/>
</dbReference>
<sequence length="388" mass="44586">MTKVYDDNDKSIYSKHVVTESQQAKQRVEQEAAQFVLGGILKVKKLKINAKKVDVPAGYNPFKNVARQEIVTKKKQTLAEQILEEQKEKFEKKFGGKNPRSNLDANQRAQIIGETSQQSQKSQPSSSNFAPAAQPNQVSLKYLTFHIDIPFRYSDPGKFLRFQAYILEKEGQLVYFDVPNNMMTGSQMRVENQEFEKLHKLHKLAGEQGYTTQGDTYQKGVFTSEMKNSGDIQKKIDALEKSLNRREERDWQPAHLLLLRCALRDPHEQRKVKPPMYFKSKEQKKGYTEFDSRETLNQMPMSVMANAFEDGNTYFKDIQEQYASNESVYVEVVGEKEGGTVEVEEGIVDEIPEKVVSEQVEIIEVTQQRPPMSLFESIFNNDDGEEEV</sequence>
<organism evidence="2 3">
    <name type="scientific">Halteria grandinella</name>
    <dbReference type="NCBI Taxonomy" id="5974"/>
    <lineage>
        <taxon>Eukaryota</taxon>
        <taxon>Sar</taxon>
        <taxon>Alveolata</taxon>
        <taxon>Ciliophora</taxon>
        <taxon>Intramacronucleata</taxon>
        <taxon>Spirotrichea</taxon>
        <taxon>Stichotrichia</taxon>
        <taxon>Sporadotrichida</taxon>
        <taxon>Halteriidae</taxon>
        <taxon>Halteria</taxon>
    </lineage>
</organism>
<dbReference type="GO" id="GO:0005634">
    <property type="term" value="C:nucleus"/>
    <property type="evidence" value="ECO:0007669"/>
    <property type="project" value="TreeGrafter"/>
</dbReference>
<dbReference type="GO" id="GO:0003723">
    <property type="term" value="F:RNA binding"/>
    <property type="evidence" value="ECO:0007669"/>
    <property type="project" value="TreeGrafter"/>
</dbReference>
<gene>
    <name evidence="2" type="ORF">FGO68_gene12465</name>
</gene>
<dbReference type="Proteomes" id="UP000785679">
    <property type="component" value="Unassembled WGS sequence"/>
</dbReference>
<keyword evidence="3" id="KW-1185">Reference proteome</keyword>
<feature type="region of interest" description="Disordered" evidence="1">
    <location>
        <begin position="113"/>
        <end position="132"/>
    </location>
</feature>
<evidence type="ECO:0000313" key="2">
    <source>
        <dbReference type="EMBL" id="TNV81789.1"/>
    </source>
</evidence>
<proteinExistence type="predicted"/>
<feature type="compositionally biased region" description="Low complexity" evidence="1">
    <location>
        <begin position="116"/>
        <end position="127"/>
    </location>
</feature>
<dbReference type="AlphaFoldDB" id="A0A8J8NX67"/>
<evidence type="ECO:0000313" key="3">
    <source>
        <dbReference type="Proteomes" id="UP000785679"/>
    </source>
</evidence>
<dbReference type="EMBL" id="RRYP01005734">
    <property type="protein sequence ID" value="TNV81789.1"/>
    <property type="molecule type" value="Genomic_DNA"/>
</dbReference>
<protein>
    <submittedName>
        <fullName evidence="2">Uncharacterized protein</fullName>
    </submittedName>
</protein>
<dbReference type="OrthoDB" id="20507at2759"/>
<evidence type="ECO:0000256" key="1">
    <source>
        <dbReference type="SAM" id="MobiDB-lite"/>
    </source>
</evidence>